<feature type="domain" description="Aminoacyl-tRNA synthetase class Ia" evidence="10">
    <location>
        <begin position="22"/>
        <end position="632"/>
    </location>
</feature>
<dbReference type="Pfam" id="PF00133">
    <property type="entry name" value="tRNA-synt_1"/>
    <property type="match status" value="1"/>
</dbReference>
<reference evidence="12 13" key="1">
    <citation type="journal article" date="2015" name="Nature">
        <title>rRNA introns, odd ribosomes, and small enigmatic genomes across a large radiation of phyla.</title>
        <authorList>
            <person name="Brown C.T."/>
            <person name="Hug L.A."/>
            <person name="Thomas B.C."/>
            <person name="Sharon I."/>
            <person name="Castelle C.J."/>
            <person name="Singh A."/>
            <person name="Wilkins M.J."/>
            <person name="Williams K.H."/>
            <person name="Banfield J.F."/>
        </authorList>
    </citation>
    <scope>NUCLEOTIDE SEQUENCE [LARGE SCALE GENOMIC DNA]</scope>
</reference>
<evidence type="ECO:0000256" key="9">
    <source>
        <dbReference type="NCBIfam" id="TIGR00392"/>
    </source>
</evidence>
<dbReference type="InterPro" id="IPR009008">
    <property type="entry name" value="Val/Leu/Ile-tRNA-synth_edit"/>
</dbReference>
<dbReference type="InterPro" id="IPR023586">
    <property type="entry name" value="Ile-tRNA-ligase_type2"/>
</dbReference>
<evidence type="ECO:0000313" key="13">
    <source>
        <dbReference type="Proteomes" id="UP000034739"/>
    </source>
</evidence>
<dbReference type="PRINTS" id="PR00984">
    <property type="entry name" value="TRNASYNTHILE"/>
</dbReference>
<dbReference type="InterPro" id="IPR009080">
    <property type="entry name" value="tRNAsynth_Ia_anticodon-bd"/>
</dbReference>
<keyword evidence="5" id="KW-0648">Protein biosynthesis</keyword>
<dbReference type="Pfam" id="PF19302">
    <property type="entry name" value="DUF5915"/>
    <property type="match status" value="1"/>
</dbReference>
<evidence type="ECO:0000256" key="5">
    <source>
        <dbReference type="ARBA" id="ARBA00022917"/>
    </source>
</evidence>
<dbReference type="AlphaFoldDB" id="A0A0G1WCW4"/>
<dbReference type="GO" id="GO:0005737">
    <property type="term" value="C:cytoplasm"/>
    <property type="evidence" value="ECO:0007669"/>
    <property type="project" value="UniProtKB-UniRule"/>
</dbReference>
<dbReference type="GO" id="GO:0005524">
    <property type="term" value="F:ATP binding"/>
    <property type="evidence" value="ECO:0007669"/>
    <property type="project" value="UniProtKB-KW"/>
</dbReference>
<dbReference type="SUPFAM" id="SSF47323">
    <property type="entry name" value="Anticodon-binding domain of a subclass of class I aminoacyl-tRNA synthetases"/>
    <property type="match status" value="1"/>
</dbReference>
<dbReference type="Gene3D" id="1.10.730.10">
    <property type="entry name" value="Isoleucyl-tRNA Synthetase, Domain 1"/>
    <property type="match status" value="1"/>
</dbReference>
<evidence type="ECO:0000256" key="6">
    <source>
        <dbReference type="ARBA" id="ARBA00023146"/>
    </source>
</evidence>
<evidence type="ECO:0000256" key="8">
    <source>
        <dbReference type="ARBA" id="ARBA00048359"/>
    </source>
</evidence>
<dbReference type="GO" id="GO:0004822">
    <property type="term" value="F:isoleucine-tRNA ligase activity"/>
    <property type="evidence" value="ECO:0007669"/>
    <property type="project" value="UniProtKB-UniRule"/>
</dbReference>
<dbReference type="GO" id="GO:0002161">
    <property type="term" value="F:aminoacyl-tRNA deacylase activity"/>
    <property type="evidence" value="ECO:0007669"/>
    <property type="project" value="InterPro"/>
</dbReference>
<evidence type="ECO:0000256" key="7">
    <source>
        <dbReference type="ARBA" id="ARBA00025217"/>
    </source>
</evidence>
<gene>
    <name evidence="12" type="ORF">UY16_C0012G0014</name>
</gene>
<evidence type="ECO:0000256" key="2">
    <source>
        <dbReference type="ARBA" id="ARBA00022598"/>
    </source>
</evidence>
<dbReference type="EC" id="6.1.1.5" evidence="1 9"/>
<accession>A0A0G1WCW4</accession>
<dbReference type="SUPFAM" id="SSF50677">
    <property type="entry name" value="ValRS/IleRS/LeuRS editing domain"/>
    <property type="match status" value="1"/>
</dbReference>
<organism evidence="12 13">
    <name type="scientific">Candidatus Gottesmanbacteria bacterium GW2011_GWA2_47_9</name>
    <dbReference type="NCBI Taxonomy" id="1618445"/>
    <lineage>
        <taxon>Bacteria</taxon>
        <taxon>Candidatus Gottesmaniibacteriota</taxon>
    </lineage>
</organism>
<keyword evidence="6" id="KW-0030">Aminoacyl-tRNA synthetase</keyword>
<dbReference type="Proteomes" id="UP000034739">
    <property type="component" value="Unassembled WGS sequence"/>
</dbReference>
<comment type="function">
    <text evidence="7">Catalyzes the attachment of isoleucine to tRNA(Ile). As IleRS can inadvertently accommodate and process structurally similar amino acids such as valine, to avoid such errors it has two additional distinct tRNA(Ile)-dependent editing activities. One activity is designated as 'pretransfer' editing and involves the hydrolysis of activated Val-AMP. The other activity is designated 'posttransfer' editing and involves deacylation of mischarged Val-tRNA(Ile).</text>
</comment>
<dbReference type="Pfam" id="PF08264">
    <property type="entry name" value="Anticodon_1"/>
    <property type="match status" value="1"/>
</dbReference>
<dbReference type="InterPro" id="IPR002300">
    <property type="entry name" value="aa-tRNA-synth_Ia"/>
</dbReference>
<comment type="caution">
    <text evidence="12">The sequence shown here is derived from an EMBL/GenBank/DDBJ whole genome shotgun (WGS) entry which is preliminary data.</text>
</comment>
<name>A0A0G1WCW4_9BACT</name>
<evidence type="ECO:0000313" key="12">
    <source>
        <dbReference type="EMBL" id="KKU88173.1"/>
    </source>
</evidence>
<feature type="domain" description="Methionyl/Valyl/Leucyl/Isoleucyl-tRNA synthetase anticodon-binding" evidence="11">
    <location>
        <begin position="685"/>
        <end position="832"/>
    </location>
</feature>
<protein>
    <recommendedName>
        <fullName evidence="1 9">Isoleucine--tRNA ligase</fullName>
        <ecNumber evidence="1 9">6.1.1.5</ecNumber>
    </recommendedName>
</protein>
<dbReference type="SUPFAM" id="SSF52374">
    <property type="entry name" value="Nucleotidylyl transferase"/>
    <property type="match status" value="1"/>
</dbReference>
<dbReference type="GO" id="GO:0006428">
    <property type="term" value="P:isoleucyl-tRNA aminoacylation"/>
    <property type="evidence" value="ECO:0007669"/>
    <property type="project" value="UniProtKB-UniRule"/>
</dbReference>
<keyword evidence="3" id="KW-0547">Nucleotide-binding</keyword>
<sequence>MKKQTFTPVTPNVNFPALEQEVLEYWKKNKIFEKSIELRPKDKTWTFLDGPPFITGLPHYGSLLSSIPKDVFPRYWTMKGYRVRRVWGWDCHGLPAENKVETKLGIKRKKDIEEKVGIKRFIDECKTYVQNVSEEWEWYVDHIARWADFKNAYKTMDMPYMESVMWVFKQMYEKQLIYKGMRVSLYCPHCVTPISNFEVAMDVDNYKDVTEPTAVYKYELVGEKDTYLLAWSTTPWNKLATPALAVNPKLDYVKVSQESERYILAKSTLKMLKGEYRILEEFKGDVLMGKRFVPHYTFYKIEQGKEAFVIVGGDFVTSDEGTGIVTIAAYGEEDLAVMQKEHIQLVLHVDDEGMIKPEVPGFAGMYYLDADAKVIEDLTKRGLIYRVDQYAHTVPTCWRCHTRLYYAPQNAWYVNIQTLKEKMKATNEPVHWYPDHFKKGRYLKSLENAPDWCISRSRYWGSPVPVWECPRGHRFVPGSIKELEDASGVKITDLHKPLIDEVTVKCKECGQAAIRVPEVLDSWIEAGSASFAERHFPFEKDVDLESFFPPDFIVEYTGQIRAWFYVLHIISTALYERPAFKNVVVTGVILGTDGRKMSKNYGNYPDPKEMLLKYGGDALRLYLLGTPVMHGEDIRISEVDYRNQVRGILLLLWNVYNFFVMYANVDGWKPTSNEQRAKSKVNVLDRWIMSRMYGNIKQMTEHGYEAYDTPEIVGQAWIFMRDLSQWYVRRIRDRIGPSVPSGTDKDDAYSTLWTVLTTYCKALAPLIPFITEEIYRNLSGEESVHLTNWPSFKSALHNEQLERAMEDGQKVASAAHALRKEGMVKARIPIKKLVYSGPRELTAEIKRVVLDEINVHELVYESKQKHEEFTVSGDSGESNQDKEAGMARELVRQIQILRKEKECKMDEHIAVGLAKEHKNLRDELLLYIRKETLADTITWEETLTISTLPKAAI</sequence>
<comment type="catalytic activity">
    <reaction evidence="8">
        <text>tRNA(Ile) + L-isoleucine + ATP = L-isoleucyl-tRNA(Ile) + AMP + diphosphate</text>
        <dbReference type="Rhea" id="RHEA:11060"/>
        <dbReference type="Rhea" id="RHEA-COMP:9666"/>
        <dbReference type="Rhea" id="RHEA-COMP:9695"/>
        <dbReference type="ChEBI" id="CHEBI:30616"/>
        <dbReference type="ChEBI" id="CHEBI:33019"/>
        <dbReference type="ChEBI" id="CHEBI:58045"/>
        <dbReference type="ChEBI" id="CHEBI:78442"/>
        <dbReference type="ChEBI" id="CHEBI:78528"/>
        <dbReference type="ChEBI" id="CHEBI:456215"/>
        <dbReference type="EC" id="6.1.1.5"/>
    </reaction>
</comment>
<dbReference type="InterPro" id="IPR013155">
    <property type="entry name" value="M/V/L/I-tRNA-synth_anticd-bd"/>
</dbReference>
<dbReference type="GO" id="GO:0000049">
    <property type="term" value="F:tRNA binding"/>
    <property type="evidence" value="ECO:0007669"/>
    <property type="project" value="InterPro"/>
</dbReference>
<evidence type="ECO:0000256" key="1">
    <source>
        <dbReference type="ARBA" id="ARBA00013165"/>
    </source>
</evidence>
<dbReference type="InterPro" id="IPR033709">
    <property type="entry name" value="Anticodon_Ile_ABEc"/>
</dbReference>
<dbReference type="PATRIC" id="fig|1618445.3.peg.396"/>
<dbReference type="InterPro" id="IPR002301">
    <property type="entry name" value="Ile-tRNA-ligase"/>
</dbReference>
<evidence type="ECO:0000256" key="3">
    <source>
        <dbReference type="ARBA" id="ARBA00022741"/>
    </source>
</evidence>
<dbReference type="PANTHER" id="PTHR42780:SF1">
    <property type="entry name" value="ISOLEUCINE--TRNA LIGASE, CYTOPLASMIC"/>
    <property type="match status" value="1"/>
</dbReference>
<keyword evidence="4" id="KW-0067">ATP-binding</keyword>
<dbReference type="InterPro" id="IPR014729">
    <property type="entry name" value="Rossmann-like_a/b/a_fold"/>
</dbReference>
<dbReference type="PANTHER" id="PTHR42780">
    <property type="entry name" value="SOLEUCYL-TRNA SYNTHETASE"/>
    <property type="match status" value="1"/>
</dbReference>
<dbReference type="NCBIfam" id="TIGR00392">
    <property type="entry name" value="ileS"/>
    <property type="match status" value="1"/>
</dbReference>
<dbReference type="Gene3D" id="3.40.50.620">
    <property type="entry name" value="HUPs"/>
    <property type="match status" value="2"/>
</dbReference>
<proteinExistence type="predicted"/>
<evidence type="ECO:0000259" key="10">
    <source>
        <dbReference type="Pfam" id="PF00133"/>
    </source>
</evidence>
<evidence type="ECO:0000256" key="4">
    <source>
        <dbReference type="ARBA" id="ARBA00022840"/>
    </source>
</evidence>
<evidence type="ECO:0000259" key="11">
    <source>
        <dbReference type="Pfam" id="PF08264"/>
    </source>
</evidence>
<dbReference type="EMBL" id="LCOY01000012">
    <property type="protein sequence ID" value="KKU88173.1"/>
    <property type="molecule type" value="Genomic_DNA"/>
</dbReference>
<dbReference type="CDD" id="cd07961">
    <property type="entry name" value="Anticodon_Ia_Ile_ABEc"/>
    <property type="match status" value="1"/>
</dbReference>
<keyword evidence="2 12" id="KW-0436">Ligase</keyword>